<proteinExistence type="predicted"/>
<reference evidence="1" key="1">
    <citation type="submission" date="2014-11" db="EMBL/GenBank/DDBJ databases">
        <authorList>
            <person name="Amaro Gonzalez C."/>
        </authorList>
    </citation>
    <scope>NUCLEOTIDE SEQUENCE</scope>
</reference>
<reference evidence="1" key="2">
    <citation type="journal article" date="2015" name="Fish Shellfish Immunol.">
        <title>Early steps in the European eel (Anguilla anguilla)-Vibrio vulnificus interaction in the gills: Role of the RtxA13 toxin.</title>
        <authorList>
            <person name="Callol A."/>
            <person name="Pajuelo D."/>
            <person name="Ebbesson L."/>
            <person name="Teles M."/>
            <person name="MacKenzie S."/>
            <person name="Amaro C."/>
        </authorList>
    </citation>
    <scope>NUCLEOTIDE SEQUENCE</scope>
</reference>
<organism evidence="1">
    <name type="scientific">Anguilla anguilla</name>
    <name type="common">European freshwater eel</name>
    <name type="synonym">Muraena anguilla</name>
    <dbReference type="NCBI Taxonomy" id="7936"/>
    <lineage>
        <taxon>Eukaryota</taxon>
        <taxon>Metazoa</taxon>
        <taxon>Chordata</taxon>
        <taxon>Craniata</taxon>
        <taxon>Vertebrata</taxon>
        <taxon>Euteleostomi</taxon>
        <taxon>Actinopterygii</taxon>
        <taxon>Neopterygii</taxon>
        <taxon>Teleostei</taxon>
        <taxon>Anguilliformes</taxon>
        <taxon>Anguillidae</taxon>
        <taxon>Anguilla</taxon>
    </lineage>
</organism>
<accession>A0A0E9QVN0</accession>
<name>A0A0E9QVN0_ANGAN</name>
<dbReference type="AlphaFoldDB" id="A0A0E9QVN0"/>
<dbReference type="EMBL" id="GBXM01087698">
    <property type="protein sequence ID" value="JAH20879.1"/>
    <property type="molecule type" value="Transcribed_RNA"/>
</dbReference>
<protein>
    <submittedName>
        <fullName evidence="1">Uncharacterized protein</fullName>
    </submittedName>
</protein>
<dbReference type="EMBL" id="GBXM01077644">
    <property type="protein sequence ID" value="JAH30933.1"/>
    <property type="molecule type" value="Transcribed_RNA"/>
</dbReference>
<evidence type="ECO:0000313" key="1">
    <source>
        <dbReference type="EMBL" id="JAH20879.1"/>
    </source>
</evidence>
<sequence length="43" mass="4908">MDIPAMKKSLSCASYYTTGNVTYQIESQRRFYSLISGASVYLY</sequence>